<dbReference type="EMBL" id="HACA01012626">
    <property type="protein sequence ID" value="CDW29987.1"/>
    <property type="molecule type" value="Transcribed_RNA"/>
</dbReference>
<accession>A0A0K2TWD4</accession>
<sequence length="50" mass="6282">DLHNKIQSNLKYKLFEIFYHQSIWNKYQPLSRNYFRAQDIYRLGQQNVDF</sequence>
<protein>
    <submittedName>
        <fullName evidence="1">Uncharacterized protein</fullName>
    </submittedName>
</protein>
<feature type="non-terminal residue" evidence="1">
    <location>
        <position position="1"/>
    </location>
</feature>
<reference evidence="1" key="1">
    <citation type="submission" date="2014-05" db="EMBL/GenBank/DDBJ databases">
        <authorList>
            <person name="Chronopoulou M."/>
        </authorList>
    </citation>
    <scope>NUCLEOTIDE SEQUENCE</scope>
    <source>
        <tissue evidence="1">Whole organism</tissue>
    </source>
</reference>
<name>A0A0K2TWD4_LEPSM</name>
<organism evidence="1">
    <name type="scientific">Lepeophtheirus salmonis</name>
    <name type="common">Salmon louse</name>
    <name type="synonym">Caligus salmonis</name>
    <dbReference type="NCBI Taxonomy" id="72036"/>
    <lineage>
        <taxon>Eukaryota</taxon>
        <taxon>Metazoa</taxon>
        <taxon>Ecdysozoa</taxon>
        <taxon>Arthropoda</taxon>
        <taxon>Crustacea</taxon>
        <taxon>Multicrustacea</taxon>
        <taxon>Hexanauplia</taxon>
        <taxon>Copepoda</taxon>
        <taxon>Siphonostomatoida</taxon>
        <taxon>Caligidae</taxon>
        <taxon>Lepeophtheirus</taxon>
    </lineage>
</organism>
<evidence type="ECO:0000313" key="1">
    <source>
        <dbReference type="EMBL" id="CDW29987.1"/>
    </source>
</evidence>
<dbReference type="AlphaFoldDB" id="A0A0K2TWD4"/>
<proteinExistence type="predicted"/>